<protein>
    <submittedName>
        <fullName evidence="4">Uncharacterized protein</fullName>
    </submittedName>
</protein>
<evidence type="ECO:0000256" key="2">
    <source>
        <dbReference type="ARBA" id="ARBA00022980"/>
    </source>
</evidence>
<dbReference type="GO" id="GO:0005763">
    <property type="term" value="C:mitochondrial small ribosomal subunit"/>
    <property type="evidence" value="ECO:0007669"/>
    <property type="project" value="TreeGrafter"/>
</dbReference>
<organism evidence="4 5">
    <name type="scientific">Danionella cerebrum</name>
    <dbReference type="NCBI Taxonomy" id="2873325"/>
    <lineage>
        <taxon>Eukaryota</taxon>
        <taxon>Metazoa</taxon>
        <taxon>Chordata</taxon>
        <taxon>Craniata</taxon>
        <taxon>Vertebrata</taxon>
        <taxon>Euteleostomi</taxon>
        <taxon>Actinopterygii</taxon>
        <taxon>Neopterygii</taxon>
        <taxon>Teleostei</taxon>
        <taxon>Ostariophysi</taxon>
        <taxon>Cypriniformes</taxon>
        <taxon>Danionidae</taxon>
        <taxon>Danioninae</taxon>
        <taxon>Danionella</taxon>
    </lineage>
</organism>
<dbReference type="GO" id="GO:0003735">
    <property type="term" value="F:structural constituent of ribosome"/>
    <property type="evidence" value="ECO:0007669"/>
    <property type="project" value="TreeGrafter"/>
</dbReference>
<dbReference type="OrthoDB" id="1045822at2759"/>
<dbReference type="AlphaFoldDB" id="A0A553RLR3"/>
<dbReference type="PANTHER" id="PTHR46685">
    <property type="entry name" value="28S RIBOSOMAL PROTEIN S15, MITOCHONDRIAL"/>
    <property type="match status" value="1"/>
</dbReference>
<reference evidence="4 5" key="1">
    <citation type="journal article" date="2019" name="Sci. Data">
        <title>Hybrid genome assembly and annotation of Danionella translucida.</title>
        <authorList>
            <person name="Kadobianskyi M."/>
            <person name="Schulze L."/>
            <person name="Schuelke M."/>
            <person name="Judkewitz B."/>
        </authorList>
    </citation>
    <scope>NUCLEOTIDE SEQUENCE [LARGE SCALE GENOMIC DNA]</scope>
    <source>
        <strain evidence="4 5">Bolton</strain>
    </source>
</reference>
<name>A0A553RLR3_9TELE</name>
<comment type="caution">
    <text evidence="4">The sequence shown here is derived from an EMBL/GenBank/DDBJ whole genome shotgun (WGS) entry which is preliminary data.</text>
</comment>
<evidence type="ECO:0000256" key="1">
    <source>
        <dbReference type="ARBA" id="ARBA00008434"/>
    </source>
</evidence>
<dbReference type="InterPro" id="IPR052137">
    <property type="entry name" value="uS15_ribosomal"/>
</dbReference>
<keyword evidence="3" id="KW-0687">Ribonucleoprotein</keyword>
<dbReference type="GO" id="GO:0032543">
    <property type="term" value="P:mitochondrial translation"/>
    <property type="evidence" value="ECO:0007669"/>
    <property type="project" value="TreeGrafter"/>
</dbReference>
<evidence type="ECO:0000313" key="4">
    <source>
        <dbReference type="EMBL" id="TRZ03106.1"/>
    </source>
</evidence>
<dbReference type="PANTHER" id="PTHR46685:SF1">
    <property type="entry name" value="SMALL RIBOSOMAL SUBUNIT PROTEIN US15M"/>
    <property type="match status" value="1"/>
</dbReference>
<evidence type="ECO:0000256" key="3">
    <source>
        <dbReference type="ARBA" id="ARBA00023274"/>
    </source>
</evidence>
<keyword evidence="2" id="KW-0689">Ribosomal protein</keyword>
<comment type="similarity">
    <text evidence="1">Belongs to the universal ribosomal protein uS15 family.</text>
</comment>
<dbReference type="EMBL" id="SRMA01015983">
    <property type="protein sequence ID" value="TRZ03106.1"/>
    <property type="molecule type" value="Genomic_DNA"/>
</dbReference>
<dbReference type="GO" id="GO:0003723">
    <property type="term" value="F:RNA binding"/>
    <property type="evidence" value="ECO:0007669"/>
    <property type="project" value="TreeGrafter"/>
</dbReference>
<gene>
    <name evidence="4" type="ORF">DNTS_029894</name>
</gene>
<dbReference type="Proteomes" id="UP000316079">
    <property type="component" value="Unassembled WGS sequence"/>
</dbReference>
<evidence type="ECO:0000313" key="5">
    <source>
        <dbReference type="Proteomes" id="UP000316079"/>
    </source>
</evidence>
<proteinExistence type="inferred from homology"/>
<keyword evidence="5" id="KW-1185">Reference proteome</keyword>
<accession>A0A553RLR3</accession>
<sequence length="105" mass="12158">MPLLCNEILPNQPSRQCSQQSTKKTEFSSQLMDLQPDMLKKDFVNVPLAHSVDDLVKRLLSLEFASHREKLKLKEEQLIAKVQRHKLDRTSPEVRGKLYLAKFAI</sequence>